<evidence type="ECO:0000313" key="9">
    <source>
        <dbReference type="EMBL" id="KAL3420985.1"/>
    </source>
</evidence>
<feature type="compositionally biased region" description="Low complexity" evidence="7">
    <location>
        <begin position="95"/>
        <end position="105"/>
    </location>
</feature>
<evidence type="ECO:0000256" key="4">
    <source>
        <dbReference type="ARBA" id="ARBA00022801"/>
    </source>
</evidence>
<dbReference type="PANTHER" id="PTHR12801">
    <property type="entry name" value="RNA EXONUCLEASE REXO1 / RECO3 FAMILY MEMBER-RELATED"/>
    <property type="match status" value="1"/>
</dbReference>
<feature type="compositionally biased region" description="Polar residues" evidence="7">
    <location>
        <begin position="108"/>
        <end position="118"/>
    </location>
</feature>
<dbReference type="Gene3D" id="3.30.420.10">
    <property type="entry name" value="Ribonuclease H-like superfamily/Ribonuclease H"/>
    <property type="match status" value="1"/>
</dbReference>
<evidence type="ECO:0000256" key="2">
    <source>
        <dbReference type="ARBA" id="ARBA00006357"/>
    </source>
</evidence>
<keyword evidence="6" id="KW-0539">Nucleus</keyword>
<proteinExistence type="inferred from homology"/>
<feature type="compositionally biased region" description="Basic and acidic residues" evidence="7">
    <location>
        <begin position="690"/>
        <end position="705"/>
    </location>
</feature>
<feature type="compositionally biased region" description="Polar residues" evidence="7">
    <location>
        <begin position="128"/>
        <end position="137"/>
    </location>
</feature>
<organism evidence="9 10">
    <name type="scientific">Phlyctema vagabunda</name>
    <dbReference type="NCBI Taxonomy" id="108571"/>
    <lineage>
        <taxon>Eukaryota</taxon>
        <taxon>Fungi</taxon>
        <taxon>Dikarya</taxon>
        <taxon>Ascomycota</taxon>
        <taxon>Pezizomycotina</taxon>
        <taxon>Leotiomycetes</taxon>
        <taxon>Helotiales</taxon>
        <taxon>Dermateaceae</taxon>
        <taxon>Phlyctema</taxon>
    </lineage>
</organism>
<dbReference type="SUPFAM" id="SSF53098">
    <property type="entry name" value="Ribonuclease H-like"/>
    <property type="match status" value="1"/>
</dbReference>
<dbReference type="GO" id="GO:0004527">
    <property type="term" value="F:exonuclease activity"/>
    <property type="evidence" value="ECO:0007669"/>
    <property type="project" value="UniProtKB-KW"/>
</dbReference>
<comment type="similarity">
    <text evidence="2">Belongs to the REXO1/REXO3 family.</text>
</comment>
<sequence>MLADDTNTLAAVVRGAAPRENARVLTSEFIWSYVGSEGSSTPALSQHTTPHHANAMASADEASRASSSGDSSRKRKYENEEEQEEEQGKPSTGTALPLPLQPALPKFNLTSTSRTNLDPASPEDGDGASSQEWTTIENGRPAKKLKTKKIPKTHSANYPSIKFSPTARLQTFVKVSDLQSLLLYILADGTSPQWVSVAHRNEIRKVVVLMVPGLESSMFDKKIVFPANGEDKVEENTEAKAEQDRGYSPDDYYPKKLKQENLSAPLKPLADIFEHVWPVKTPGDDKFGKMHSPLHAMLTAPLTKSKEEKNRGKGGKGPNKAREPQGWQNTRTRITEFISSPEELLENDYVLHPAAYTDAKEREMLGEHRKSAQTSEDDGWVDTAVKEFEDGTTPEAEIESGSLTAGRELLAMDCEMCKTGETEFSLTRISIVGWDGTVVLDELVKPEKPIVDYLTMYSGITEELLANVTTTLQDIQKKLVEILHPRTILIGHSLNSDMTALKMTHPFIIDTALLYPHPRGPPLKSSLKWLAQKYLGREIQKGHGTSGPGAGHDSIEDARTCLDLVKQKCEKGKEWGTSDAQGENLFKRVARTGIRYKSRGGTAVADASGGKTSAAVDWGEPKRGAGNGANFVIGCKNDEEVMEGVLRAVNGDPDGKEIPGGGVDLVWARMRELEALKGWWNNNKNAGTEAAERDAKARQDAKDESGAQEPFVAATGSDAGSPLTEIEKATAALTSRLTKIYDALPPCTAFIVYSGSGDPREMSRLQAMQMQFKREYKVKKWDELSVKWTDVEEQALKRAAKSARSGVGFVGIK</sequence>
<evidence type="ECO:0000313" key="10">
    <source>
        <dbReference type="Proteomes" id="UP001629113"/>
    </source>
</evidence>
<dbReference type="PANTHER" id="PTHR12801:SF115">
    <property type="entry name" value="FI18136P1-RELATED"/>
    <property type="match status" value="1"/>
</dbReference>
<evidence type="ECO:0000259" key="8">
    <source>
        <dbReference type="SMART" id="SM00479"/>
    </source>
</evidence>
<keyword evidence="10" id="KW-1185">Reference proteome</keyword>
<protein>
    <submittedName>
        <fullName evidence="9">RNA exonuclease</fullName>
    </submittedName>
</protein>
<keyword evidence="3" id="KW-0540">Nuclease</keyword>
<accession>A0ABR4PCF1</accession>
<evidence type="ECO:0000256" key="1">
    <source>
        <dbReference type="ARBA" id="ARBA00004123"/>
    </source>
</evidence>
<dbReference type="InterPro" id="IPR036397">
    <property type="entry name" value="RNaseH_sf"/>
</dbReference>
<feature type="compositionally biased region" description="Polar residues" evidence="7">
    <location>
        <begin position="37"/>
        <end position="48"/>
    </location>
</feature>
<dbReference type="InterPro" id="IPR047021">
    <property type="entry name" value="REXO1/3/4-like"/>
</dbReference>
<feature type="compositionally biased region" description="Low complexity" evidence="7">
    <location>
        <begin position="53"/>
        <end position="70"/>
    </location>
</feature>
<evidence type="ECO:0000256" key="7">
    <source>
        <dbReference type="SAM" id="MobiDB-lite"/>
    </source>
</evidence>
<keyword evidence="5 9" id="KW-0269">Exonuclease</keyword>
<dbReference type="InterPro" id="IPR034922">
    <property type="entry name" value="REX1-like_exo"/>
</dbReference>
<dbReference type="EMBL" id="JBFCZG010000006">
    <property type="protein sequence ID" value="KAL3420985.1"/>
    <property type="molecule type" value="Genomic_DNA"/>
</dbReference>
<dbReference type="SMART" id="SM00479">
    <property type="entry name" value="EXOIII"/>
    <property type="match status" value="1"/>
</dbReference>
<dbReference type="Proteomes" id="UP001629113">
    <property type="component" value="Unassembled WGS sequence"/>
</dbReference>
<dbReference type="CDD" id="cd06145">
    <property type="entry name" value="REX1_like"/>
    <property type="match status" value="1"/>
</dbReference>
<feature type="region of interest" description="Disordered" evidence="7">
    <location>
        <begin position="36"/>
        <end position="151"/>
    </location>
</feature>
<evidence type="ECO:0000256" key="3">
    <source>
        <dbReference type="ARBA" id="ARBA00022722"/>
    </source>
</evidence>
<feature type="region of interest" description="Disordered" evidence="7">
    <location>
        <begin position="601"/>
        <end position="621"/>
    </location>
</feature>
<feature type="region of interest" description="Disordered" evidence="7">
    <location>
        <begin position="688"/>
        <end position="720"/>
    </location>
</feature>
<feature type="region of interest" description="Disordered" evidence="7">
    <location>
        <begin position="301"/>
        <end position="329"/>
    </location>
</feature>
<comment type="subcellular location">
    <subcellularLocation>
        <location evidence="1">Nucleus</location>
    </subcellularLocation>
</comment>
<feature type="compositionally biased region" description="Basic residues" evidence="7">
    <location>
        <begin position="141"/>
        <end position="151"/>
    </location>
</feature>
<feature type="domain" description="Exonuclease" evidence="8">
    <location>
        <begin position="408"/>
        <end position="574"/>
    </location>
</feature>
<dbReference type="InterPro" id="IPR012337">
    <property type="entry name" value="RNaseH-like_sf"/>
</dbReference>
<name>A0ABR4PCF1_9HELO</name>
<feature type="region of interest" description="Disordered" evidence="7">
    <location>
        <begin position="230"/>
        <end position="254"/>
    </location>
</feature>
<gene>
    <name evidence="9" type="ORF">PVAG01_07430</name>
</gene>
<reference evidence="9 10" key="1">
    <citation type="submission" date="2024-06" db="EMBL/GenBank/DDBJ databases">
        <title>Complete genome of Phlyctema vagabunda strain 19-DSS-EL-015.</title>
        <authorList>
            <person name="Fiorenzani C."/>
        </authorList>
    </citation>
    <scope>NUCLEOTIDE SEQUENCE [LARGE SCALE GENOMIC DNA]</scope>
    <source>
        <strain evidence="9 10">19-DSS-EL-015</strain>
    </source>
</reference>
<dbReference type="Pfam" id="PF00929">
    <property type="entry name" value="RNase_T"/>
    <property type="match status" value="1"/>
</dbReference>
<evidence type="ECO:0000256" key="5">
    <source>
        <dbReference type="ARBA" id="ARBA00022839"/>
    </source>
</evidence>
<keyword evidence="4" id="KW-0378">Hydrolase</keyword>
<evidence type="ECO:0000256" key="6">
    <source>
        <dbReference type="ARBA" id="ARBA00023242"/>
    </source>
</evidence>
<dbReference type="InterPro" id="IPR013520">
    <property type="entry name" value="Ribonucl_H"/>
</dbReference>
<comment type="caution">
    <text evidence="9">The sequence shown here is derived from an EMBL/GenBank/DDBJ whole genome shotgun (WGS) entry which is preliminary data.</text>
</comment>